<keyword evidence="13" id="KW-1185">Reference proteome</keyword>
<organism evidence="12 13">
    <name type="scientific">Actinomyces graevenitzii C83</name>
    <dbReference type="NCBI Taxonomy" id="435830"/>
    <lineage>
        <taxon>Bacteria</taxon>
        <taxon>Bacillati</taxon>
        <taxon>Actinomycetota</taxon>
        <taxon>Actinomycetes</taxon>
        <taxon>Actinomycetales</taxon>
        <taxon>Actinomycetaceae</taxon>
        <taxon>Actinomyces</taxon>
    </lineage>
</organism>
<evidence type="ECO:0000256" key="3">
    <source>
        <dbReference type="ARBA" id="ARBA00022759"/>
    </source>
</evidence>
<keyword evidence="1 10" id="KW-0540">Nuclease</keyword>
<keyword evidence="8 10" id="KW-0464">Manganese</keyword>
<dbReference type="InterPro" id="IPR050646">
    <property type="entry name" value="Cas1"/>
</dbReference>
<feature type="binding site" evidence="10">
    <location>
        <position position="302"/>
    </location>
    <ligand>
        <name>Mn(2+)</name>
        <dbReference type="ChEBI" id="CHEBI:29035"/>
    </ligand>
</feature>
<dbReference type="Proteomes" id="UP000003822">
    <property type="component" value="Unassembled WGS sequence"/>
</dbReference>
<dbReference type="GO" id="GO:0046872">
    <property type="term" value="F:metal ion binding"/>
    <property type="evidence" value="ECO:0007669"/>
    <property type="project" value="UniProtKB-UniRule"/>
</dbReference>
<evidence type="ECO:0000256" key="6">
    <source>
        <dbReference type="ARBA" id="ARBA00023118"/>
    </source>
</evidence>
<evidence type="ECO:0000256" key="9">
    <source>
        <dbReference type="ARBA" id="ARBA00038592"/>
    </source>
</evidence>
<evidence type="ECO:0000256" key="2">
    <source>
        <dbReference type="ARBA" id="ARBA00022723"/>
    </source>
</evidence>
<comment type="caution">
    <text evidence="12">The sequence shown here is derived from an EMBL/GenBank/DDBJ whole genome shotgun (WGS) entry which is preliminary data.</text>
</comment>
<dbReference type="InterPro" id="IPR042206">
    <property type="entry name" value="CRISPR-assoc_Cas1_C"/>
</dbReference>
<comment type="cofactor">
    <cofactor evidence="10">
        <name>Mg(2+)</name>
        <dbReference type="ChEBI" id="CHEBI:18420"/>
    </cofactor>
    <cofactor evidence="10">
        <name>Mn(2+)</name>
        <dbReference type="ChEBI" id="CHEBI:29035"/>
    </cofactor>
</comment>
<feature type="region of interest" description="Disordered" evidence="11">
    <location>
        <begin position="1"/>
        <end position="26"/>
    </location>
</feature>
<dbReference type="InterPro" id="IPR042211">
    <property type="entry name" value="CRISPR-assoc_Cas1_N"/>
</dbReference>
<dbReference type="PANTHER" id="PTHR34353:SF2">
    <property type="entry name" value="CRISPR-ASSOCIATED ENDONUCLEASE CAS1 1"/>
    <property type="match status" value="1"/>
</dbReference>
<keyword evidence="6 10" id="KW-0051">Antiviral defense</keyword>
<comment type="subunit">
    <text evidence="9 10">Homodimer, forms a heterotetramer with a Cas2 homodimer.</text>
</comment>
<keyword evidence="3 10" id="KW-0255">Endonuclease</keyword>
<proteinExistence type="inferred from homology"/>
<keyword evidence="4 10" id="KW-0378">Hydrolase</keyword>
<evidence type="ECO:0000256" key="7">
    <source>
        <dbReference type="ARBA" id="ARBA00023125"/>
    </source>
</evidence>
<dbReference type="AlphaFoldDB" id="G9PEG0"/>
<evidence type="ECO:0000256" key="5">
    <source>
        <dbReference type="ARBA" id="ARBA00022842"/>
    </source>
</evidence>
<dbReference type="GO" id="GO:0004519">
    <property type="term" value="F:endonuclease activity"/>
    <property type="evidence" value="ECO:0007669"/>
    <property type="project" value="UniProtKB-UniRule"/>
</dbReference>
<dbReference type="HAMAP" id="MF_01470">
    <property type="entry name" value="Cas1"/>
    <property type="match status" value="1"/>
</dbReference>
<name>G9PEG0_9ACTO</name>
<gene>
    <name evidence="10" type="primary">cas1</name>
    <name evidence="12" type="ORF">HMPREF0045_00553</name>
</gene>
<keyword evidence="7 10" id="KW-0238">DNA-binding</keyword>
<reference evidence="12 13" key="1">
    <citation type="submission" date="2011-10" db="EMBL/GenBank/DDBJ databases">
        <title>The Genome Sequence of Actinomyces graevenitzii C83.</title>
        <authorList>
            <consortium name="The Broad Institute Genome Sequencing Platform"/>
            <consortium name="The Broad Institute Genome Sequencing Center for Infectious Disease"/>
            <person name="Earl A."/>
            <person name="Ward D."/>
            <person name="Feldgarden M."/>
            <person name="Gevers D."/>
            <person name="Sibley C.D."/>
            <person name="Field T.R."/>
            <person name="Grinwis M."/>
            <person name="Eshaghurshan C.S."/>
            <person name="Surette M.G."/>
            <person name="Young S.K."/>
            <person name="Zeng Q."/>
            <person name="Gargeya S."/>
            <person name="Fitzgerald M."/>
            <person name="Haas B."/>
            <person name="Abouelleil A."/>
            <person name="Alvarado L."/>
            <person name="Arachchi H.M."/>
            <person name="Berlin A."/>
            <person name="Brown A."/>
            <person name="Chapman S.B."/>
            <person name="Chen Z."/>
            <person name="Dunbar C."/>
            <person name="Freedman E."/>
            <person name="Gearin G."/>
            <person name="Goldberg J."/>
            <person name="Griggs A."/>
            <person name="Gujja S."/>
            <person name="Heiman D."/>
            <person name="Howarth C."/>
            <person name="Larson L."/>
            <person name="Lui A."/>
            <person name="MacDonald P.J.P."/>
            <person name="Montmayeur A."/>
            <person name="Murphy C."/>
            <person name="Neiman D."/>
            <person name="Pearson M."/>
            <person name="Priest M."/>
            <person name="Roberts A."/>
            <person name="Saif S."/>
            <person name="Shea T."/>
            <person name="Shenoy N."/>
            <person name="Sisk P."/>
            <person name="Stolte C."/>
            <person name="Sykes S."/>
            <person name="Wortman J."/>
            <person name="Nusbaum C."/>
            <person name="Birren B."/>
        </authorList>
    </citation>
    <scope>NUCLEOTIDE SEQUENCE [LARGE SCALE GENOMIC DNA]</scope>
    <source>
        <strain evidence="12 13">C83</strain>
    </source>
</reference>
<dbReference type="PATRIC" id="fig|435830.3.peg.534"/>
<dbReference type="CDD" id="cd09634">
    <property type="entry name" value="Cas1_I-II-III"/>
    <property type="match status" value="1"/>
</dbReference>
<evidence type="ECO:0000256" key="10">
    <source>
        <dbReference type="HAMAP-Rule" id="MF_01470"/>
    </source>
</evidence>
<evidence type="ECO:0000256" key="11">
    <source>
        <dbReference type="SAM" id="MobiDB-lite"/>
    </source>
</evidence>
<feature type="binding site" evidence="10">
    <location>
        <position position="237"/>
    </location>
    <ligand>
        <name>Mn(2+)</name>
        <dbReference type="ChEBI" id="CHEBI:29035"/>
    </ligand>
</feature>
<dbReference type="GO" id="GO:0003677">
    <property type="term" value="F:DNA binding"/>
    <property type="evidence" value="ECO:0007669"/>
    <property type="project" value="UniProtKB-KW"/>
</dbReference>
<sequence>MTGTRPGEACSTRAWESPSCSRPPNEQRLADAIDTVAAAAIGAGARLTDVTTQYIDEEKALASIGIDPWDTRSSDEPTGKADRILYVGRDGARVHVKAGRVLVDAPGSLPATSVPKNSVTRIVLSGNVVLSAGARSWAMRSGVDVVCLSRRGSYQGTLIGANRGAHASRLLAQVALFGDRERRVRLAASLIGAKIHVLTRIARRDETVHVADTTAHMHAWRRSLTDARTLDEIMGIEGACSNAYFDALSACVPADVTFDGRSRRPPHDLPNAALSYGYAILLSECVGALHAAGLEPSLGIAHAPTDKRPSLALDLMEQFRPLLVDQTVMALLRTRKLRPEHSVVEAEAGGVWLGSDGKKILVDAYEAACQRSVNGALPGYSGSWRRHIAHSAQMLARAIAEPDYPWSGVAWR</sequence>
<evidence type="ECO:0000256" key="1">
    <source>
        <dbReference type="ARBA" id="ARBA00022722"/>
    </source>
</evidence>
<keyword evidence="5 10" id="KW-0460">Magnesium</keyword>
<dbReference type="GO" id="GO:0043571">
    <property type="term" value="P:maintenance of CRISPR repeat elements"/>
    <property type="evidence" value="ECO:0007669"/>
    <property type="project" value="UniProtKB-UniRule"/>
</dbReference>
<keyword evidence="2 10" id="KW-0479">Metal-binding</keyword>
<evidence type="ECO:0000256" key="8">
    <source>
        <dbReference type="ARBA" id="ARBA00023211"/>
    </source>
</evidence>
<dbReference type="GO" id="GO:0016787">
    <property type="term" value="F:hydrolase activity"/>
    <property type="evidence" value="ECO:0007669"/>
    <property type="project" value="UniProtKB-KW"/>
</dbReference>
<dbReference type="PANTHER" id="PTHR34353">
    <property type="entry name" value="CRISPR-ASSOCIATED ENDONUCLEASE CAS1 1"/>
    <property type="match status" value="1"/>
</dbReference>
<evidence type="ECO:0000313" key="12">
    <source>
        <dbReference type="EMBL" id="EHM89140.1"/>
    </source>
</evidence>
<comment type="similarity">
    <text evidence="10">Belongs to the CRISPR-associated endonuclease Cas1 family.</text>
</comment>
<dbReference type="STRING" id="435830.HMPREF0045_00553"/>
<accession>G9PEG0</accession>
<dbReference type="Gene3D" id="1.20.120.920">
    <property type="entry name" value="CRISPR-associated endonuclease Cas1, C-terminal domain"/>
    <property type="match status" value="1"/>
</dbReference>
<dbReference type="Gene3D" id="3.100.10.20">
    <property type="entry name" value="CRISPR-associated endonuclease Cas1, N-terminal domain"/>
    <property type="match status" value="1"/>
</dbReference>
<feature type="binding site" evidence="10">
    <location>
        <position position="317"/>
    </location>
    <ligand>
        <name>Mn(2+)</name>
        <dbReference type="ChEBI" id="CHEBI:29035"/>
    </ligand>
</feature>
<dbReference type="Pfam" id="PF01867">
    <property type="entry name" value="Cas_Cas1"/>
    <property type="match status" value="1"/>
</dbReference>
<evidence type="ECO:0000256" key="4">
    <source>
        <dbReference type="ARBA" id="ARBA00022801"/>
    </source>
</evidence>
<dbReference type="EMBL" id="ACRN01000002">
    <property type="protein sequence ID" value="EHM89140.1"/>
    <property type="molecule type" value="Genomic_DNA"/>
</dbReference>
<dbReference type="InterPro" id="IPR002729">
    <property type="entry name" value="CRISPR-assoc_Cas1"/>
</dbReference>
<dbReference type="eggNOG" id="COG1518">
    <property type="taxonomic scope" value="Bacteria"/>
</dbReference>
<dbReference type="HOGENOM" id="CLU_052779_1_1_11"/>
<dbReference type="NCBIfam" id="TIGR00287">
    <property type="entry name" value="cas1"/>
    <property type="match status" value="1"/>
</dbReference>
<dbReference type="EC" id="3.1.-.-" evidence="10"/>
<protein>
    <recommendedName>
        <fullName evidence="10">CRISPR-associated endonuclease Cas1</fullName>
        <ecNumber evidence="10">3.1.-.-</ecNumber>
    </recommendedName>
</protein>
<dbReference type="GO" id="GO:0051607">
    <property type="term" value="P:defense response to virus"/>
    <property type="evidence" value="ECO:0007669"/>
    <property type="project" value="UniProtKB-UniRule"/>
</dbReference>
<comment type="function">
    <text evidence="10">CRISPR (clustered regularly interspaced short palindromic repeat), is an adaptive immune system that provides protection against mobile genetic elements (viruses, transposable elements and conjugative plasmids). CRISPR clusters contain spacers, sequences complementary to antecedent mobile elements, and target invading nucleic acids. CRISPR clusters are transcribed and processed into CRISPR RNA (crRNA). Acts as a dsDNA endonuclease. Involved in the integration of spacer DNA into the CRISPR cassette.</text>
</comment>
<evidence type="ECO:0000313" key="13">
    <source>
        <dbReference type="Proteomes" id="UP000003822"/>
    </source>
</evidence>